<dbReference type="InterPro" id="IPR001405">
    <property type="entry name" value="UPF0758"/>
</dbReference>
<dbReference type="InterPro" id="IPR025657">
    <property type="entry name" value="RadC_JAB"/>
</dbReference>
<keyword evidence="11" id="KW-1185">Reference proteome</keyword>
<dbReference type="Proteomes" id="UP000184423">
    <property type="component" value="Unassembled WGS sequence"/>
</dbReference>
<keyword evidence="4" id="KW-0378">Hydrolase</keyword>
<comment type="similarity">
    <text evidence="1 7">Belongs to the UPF0758 family.</text>
</comment>
<evidence type="ECO:0000256" key="3">
    <source>
        <dbReference type="ARBA" id="ARBA00022723"/>
    </source>
</evidence>
<dbReference type="NCBIfam" id="TIGR00608">
    <property type="entry name" value="radc"/>
    <property type="match status" value="1"/>
</dbReference>
<dbReference type="PROSITE" id="PS50249">
    <property type="entry name" value="MPN"/>
    <property type="match status" value="1"/>
</dbReference>
<evidence type="ECO:0000256" key="5">
    <source>
        <dbReference type="ARBA" id="ARBA00022833"/>
    </source>
</evidence>
<dbReference type="PROSITE" id="PS01302">
    <property type="entry name" value="UPF0758"/>
    <property type="match status" value="1"/>
</dbReference>
<evidence type="ECO:0000259" key="9">
    <source>
        <dbReference type="PROSITE" id="PS50249"/>
    </source>
</evidence>
<keyword evidence="2" id="KW-0645">Protease</keyword>
<dbReference type="SUPFAM" id="SSF47781">
    <property type="entry name" value="RuvA domain 2-like"/>
    <property type="match status" value="1"/>
</dbReference>
<evidence type="ECO:0000256" key="1">
    <source>
        <dbReference type="ARBA" id="ARBA00010243"/>
    </source>
</evidence>
<dbReference type="InterPro" id="IPR046778">
    <property type="entry name" value="UPF0758_N"/>
</dbReference>
<keyword evidence="6" id="KW-0482">Metalloprotease</keyword>
<sequence length="229" mass="25639">MDCYSIKIKDIPINERPRERLLKYGEEVLSNQELLAIILRTGTKSESALDLAKRLITNYGGITFIAKSSVYELSKIKGIGLAKACEIKACVEIGKRLNSFKGNNRVKITSPEDVAMLVMDEMRFLSKEHFRVIFLNTKNCIIQIKDISIGSLNSSIVHPREVFIEAIKVSSASIILCHNHPSGDVTPSQEDINITKRLIEAGKIIGIEVLDHIIIGDINYLSFKEKNII</sequence>
<evidence type="ECO:0000256" key="7">
    <source>
        <dbReference type="RuleBase" id="RU003797"/>
    </source>
</evidence>
<dbReference type="PANTHER" id="PTHR30471:SF3">
    <property type="entry name" value="UPF0758 PROTEIN YEES-RELATED"/>
    <property type="match status" value="1"/>
</dbReference>
<dbReference type="GO" id="GO:0046872">
    <property type="term" value="F:metal ion binding"/>
    <property type="evidence" value="ECO:0007669"/>
    <property type="project" value="UniProtKB-KW"/>
</dbReference>
<protein>
    <submittedName>
        <fullName evidence="10">DNA replication and repair protein RadC</fullName>
    </submittedName>
</protein>
<name>A0A1M4THD1_9CLOT</name>
<dbReference type="InterPro" id="IPR037518">
    <property type="entry name" value="MPN"/>
</dbReference>
<evidence type="ECO:0000313" key="10">
    <source>
        <dbReference type="EMBL" id="SHE43805.1"/>
    </source>
</evidence>
<dbReference type="AlphaFoldDB" id="A0A1M4THD1"/>
<keyword evidence="3" id="KW-0479">Metal-binding</keyword>
<evidence type="ECO:0000256" key="6">
    <source>
        <dbReference type="ARBA" id="ARBA00023049"/>
    </source>
</evidence>
<dbReference type="EMBL" id="FQVG01000004">
    <property type="protein sequence ID" value="SHE43805.1"/>
    <property type="molecule type" value="Genomic_DNA"/>
</dbReference>
<dbReference type="InterPro" id="IPR010994">
    <property type="entry name" value="RuvA_2-like"/>
</dbReference>
<gene>
    <name evidence="10" type="ORF">SAMN02746091_00391</name>
</gene>
<dbReference type="RefSeq" id="WP_073247752.1">
    <property type="nucleotide sequence ID" value="NZ_FQVG01000004.1"/>
</dbReference>
<dbReference type="GO" id="GO:0006508">
    <property type="term" value="P:proteolysis"/>
    <property type="evidence" value="ECO:0007669"/>
    <property type="project" value="UniProtKB-KW"/>
</dbReference>
<dbReference type="Gene3D" id="3.40.140.10">
    <property type="entry name" value="Cytidine Deaminase, domain 2"/>
    <property type="match status" value="1"/>
</dbReference>
<proteinExistence type="inferred from homology"/>
<feature type="domain" description="FHA" evidence="8">
    <location>
        <begin position="91"/>
        <end position="162"/>
    </location>
</feature>
<evidence type="ECO:0000256" key="2">
    <source>
        <dbReference type="ARBA" id="ARBA00022670"/>
    </source>
</evidence>
<dbReference type="PANTHER" id="PTHR30471">
    <property type="entry name" value="DNA REPAIR PROTEIN RADC"/>
    <property type="match status" value="1"/>
</dbReference>
<evidence type="ECO:0000259" key="8">
    <source>
        <dbReference type="PROSITE" id="PS50006"/>
    </source>
</evidence>
<dbReference type="NCBIfam" id="NF000642">
    <property type="entry name" value="PRK00024.1"/>
    <property type="match status" value="1"/>
</dbReference>
<evidence type="ECO:0000256" key="4">
    <source>
        <dbReference type="ARBA" id="ARBA00022801"/>
    </source>
</evidence>
<dbReference type="GO" id="GO:0008237">
    <property type="term" value="F:metallopeptidase activity"/>
    <property type="evidence" value="ECO:0007669"/>
    <property type="project" value="UniProtKB-KW"/>
</dbReference>
<dbReference type="Pfam" id="PF04002">
    <property type="entry name" value="RadC"/>
    <property type="match status" value="1"/>
</dbReference>
<dbReference type="PROSITE" id="PS50006">
    <property type="entry name" value="FHA_DOMAIN"/>
    <property type="match status" value="1"/>
</dbReference>
<feature type="domain" description="MPN" evidence="9">
    <location>
        <begin position="107"/>
        <end position="229"/>
    </location>
</feature>
<organism evidence="10 11">
    <name type="scientific">Caloramator proteoclasticus DSM 10124</name>
    <dbReference type="NCBI Taxonomy" id="1121262"/>
    <lineage>
        <taxon>Bacteria</taxon>
        <taxon>Bacillati</taxon>
        <taxon>Bacillota</taxon>
        <taxon>Clostridia</taxon>
        <taxon>Eubacteriales</taxon>
        <taxon>Clostridiaceae</taxon>
        <taxon>Caloramator</taxon>
    </lineage>
</organism>
<keyword evidence="5" id="KW-0862">Zinc</keyword>
<accession>A0A1M4THD1</accession>
<dbReference type="Pfam" id="PF20582">
    <property type="entry name" value="UPF0758_N"/>
    <property type="match status" value="1"/>
</dbReference>
<dbReference type="CDD" id="cd08071">
    <property type="entry name" value="MPN_DUF2466"/>
    <property type="match status" value="1"/>
</dbReference>
<dbReference type="InterPro" id="IPR020891">
    <property type="entry name" value="UPF0758_CS"/>
</dbReference>
<dbReference type="InterPro" id="IPR000253">
    <property type="entry name" value="FHA_dom"/>
</dbReference>
<evidence type="ECO:0000313" key="11">
    <source>
        <dbReference type="Proteomes" id="UP000184423"/>
    </source>
</evidence>
<reference evidence="11" key="1">
    <citation type="submission" date="2016-11" db="EMBL/GenBank/DDBJ databases">
        <authorList>
            <person name="Varghese N."/>
            <person name="Submissions S."/>
        </authorList>
    </citation>
    <scope>NUCLEOTIDE SEQUENCE [LARGE SCALE GENOMIC DNA]</scope>
    <source>
        <strain evidence="11">DSM 10124</strain>
    </source>
</reference>